<name>A0A1G4XSV0_9ACTN</name>
<dbReference type="InterPro" id="IPR009057">
    <property type="entry name" value="Homeodomain-like_sf"/>
</dbReference>
<accession>A0A1G4XSV0</accession>
<evidence type="ECO:0000256" key="4">
    <source>
        <dbReference type="PROSITE-ProRule" id="PRU00335"/>
    </source>
</evidence>
<dbReference type="Gene3D" id="1.10.10.60">
    <property type="entry name" value="Homeodomain-like"/>
    <property type="match status" value="1"/>
</dbReference>
<dbReference type="AlphaFoldDB" id="A0A1G4XSV0"/>
<evidence type="ECO:0000259" key="5">
    <source>
        <dbReference type="PROSITE" id="PS50977"/>
    </source>
</evidence>
<dbReference type="Gene3D" id="1.10.357.10">
    <property type="entry name" value="Tetracycline Repressor, domain 2"/>
    <property type="match status" value="1"/>
</dbReference>
<feature type="domain" description="HTH tetR-type" evidence="5">
    <location>
        <begin position="10"/>
        <end position="70"/>
    </location>
</feature>
<dbReference type="STRING" id="1960309.SAMN03159343_1387"/>
<evidence type="ECO:0000313" key="6">
    <source>
        <dbReference type="EMBL" id="SCX44273.1"/>
    </source>
</evidence>
<dbReference type="PRINTS" id="PR00455">
    <property type="entry name" value="HTHTETR"/>
</dbReference>
<dbReference type="GO" id="GO:0003677">
    <property type="term" value="F:DNA binding"/>
    <property type="evidence" value="ECO:0007669"/>
    <property type="project" value="UniProtKB-UniRule"/>
</dbReference>
<evidence type="ECO:0000313" key="7">
    <source>
        <dbReference type="Proteomes" id="UP000198981"/>
    </source>
</evidence>
<protein>
    <submittedName>
        <fullName evidence="6">Transcriptional regulator, TetR family</fullName>
    </submittedName>
</protein>
<feature type="DNA-binding region" description="H-T-H motif" evidence="4">
    <location>
        <begin position="33"/>
        <end position="52"/>
    </location>
</feature>
<dbReference type="InterPro" id="IPR023772">
    <property type="entry name" value="DNA-bd_HTH_TetR-type_CS"/>
</dbReference>
<dbReference type="Proteomes" id="UP000198981">
    <property type="component" value="Unassembled WGS sequence"/>
</dbReference>
<dbReference type="SUPFAM" id="SSF48498">
    <property type="entry name" value="Tetracyclin repressor-like, C-terminal domain"/>
    <property type="match status" value="1"/>
</dbReference>
<gene>
    <name evidence="6" type="ORF">SAMN03159343_1387</name>
</gene>
<evidence type="ECO:0000256" key="1">
    <source>
        <dbReference type="ARBA" id="ARBA00023015"/>
    </source>
</evidence>
<dbReference type="EMBL" id="FMUH01000002">
    <property type="protein sequence ID" value="SCX44273.1"/>
    <property type="molecule type" value="Genomic_DNA"/>
</dbReference>
<dbReference type="PROSITE" id="PS50977">
    <property type="entry name" value="HTH_TETR_2"/>
    <property type="match status" value="1"/>
</dbReference>
<keyword evidence="2 4" id="KW-0238">DNA-binding</keyword>
<organism evidence="6 7">
    <name type="scientific">Klenkia marina</name>
    <dbReference type="NCBI Taxonomy" id="1960309"/>
    <lineage>
        <taxon>Bacteria</taxon>
        <taxon>Bacillati</taxon>
        <taxon>Actinomycetota</taxon>
        <taxon>Actinomycetes</taxon>
        <taxon>Geodermatophilales</taxon>
        <taxon>Geodermatophilaceae</taxon>
        <taxon>Klenkia</taxon>
    </lineage>
</organism>
<evidence type="ECO:0000256" key="2">
    <source>
        <dbReference type="ARBA" id="ARBA00023125"/>
    </source>
</evidence>
<keyword evidence="3" id="KW-0804">Transcription</keyword>
<dbReference type="RefSeq" id="WP_092801495.1">
    <property type="nucleotide sequence ID" value="NZ_FMUH01000002.1"/>
</dbReference>
<keyword evidence="7" id="KW-1185">Reference proteome</keyword>
<dbReference type="OrthoDB" id="9798857at2"/>
<dbReference type="InterPro" id="IPR001647">
    <property type="entry name" value="HTH_TetR"/>
</dbReference>
<dbReference type="PANTHER" id="PTHR47506">
    <property type="entry name" value="TRANSCRIPTIONAL REGULATORY PROTEIN"/>
    <property type="match status" value="1"/>
</dbReference>
<evidence type="ECO:0000256" key="3">
    <source>
        <dbReference type="ARBA" id="ARBA00023163"/>
    </source>
</evidence>
<sequence length="188" mass="20032">MPRASREQREVHHERILTEAARLVREHGPDGVTVPGVMAAAGLTPGGFYKHFDSKDDLLAQAEDAAIRTRADRLAGLVAEDPTTARDRFLDTYLSTAHRDHPGRGCPTAALATDVGRPGVADAVRDRYVDGVREMVGTLSSLRGDDEPAALADLATMVGAVLLARATAGDPVSERFLAAARERLADPS</sequence>
<dbReference type="PROSITE" id="PS01081">
    <property type="entry name" value="HTH_TETR_1"/>
    <property type="match status" value="1"/>
</dbReference>
<dbReference type="InterPro" id="IPR036271">
    <property type="entry name" value="Tet_transcr_reg_TetR-rel_C_sf"/>
</dbReference>
<dbReference type="PANTHER" id="PTHR47506:SF7">
    <property type="entry name" value="TRANSCRIPTIONAL REGULATORY PROTEIN"/>
    <property type="match status" value="1"/>
</dbReference>
<dbReference type="SUPFAM" id="SSF46689">
    <property type="entry name" value="Homeodomain-like"/>
    <property type="match status" value="1"/>
</dbReference>
<keyword evidence="1" id="KW-0805">Transcription regulation</keyword>
<proteinExistence type="predicted"/>
<reference evidence="7" key="1">
    <citation type="submission" date="2016-10" db="EMBL/GenBank/DDBJ databases">
        <authorList>
            <person name="Varghese N."/>
            <person name="Submissions S."/>
        </authorList>
    </citation>
    <scope>NUCLEOTIDE SEQUENCE [LARGE SCALE GENOMIC DNA]</scope>
    <source>
        <strain evidence="7">DSM 45722</strain>
    </source>
</reference>
<dbReference type="Pfam" id="PF00440">
    <property type="entry name" value="TetR_N"/>
    <property type="match status" value="1"/>
</dbReference>